<accession>A0A849C1S3</accession>
<dbReference type="InterPro" id="IPR055568">
    <property type="entry name" value="DUF7144"/>
</dbReference>
<feature type="domain" description="DUF7144" evidence="2">
    <location>
        <begin position="20"/>
        <end position="130"/>
    </location>
</feature>
<comment type="caution">
    <text evidence="3">The sequence shown here is derived from an EMBL/GenBank/DDBJ whole genome shotgun (WGS) entry which is preliminary data.</text>
</comment>
<keyword evidence="1" id="KW-0472">Membrane</keyword>
<evidence type="ECO:0000256" key="1">
    <source>
        <dbReference type="SAM" id="Phobius"/>
    </source>
</evidence>
<keyword evidence="1" id="KW-1133">Transmembrane helix</keyword>
<proteinExistence type="predicted"/>
<name>A0A849C1S3_9NOCA</name>
<feature type="transmembrane region" description="Helical" evidence="1">
    <location>
        <begin position="62"/>
        <end position="80"/>
    </location>
</feature>
<feature type="transmembrane region" description="Helical" evidence="1">
    <location>
        <begin position="14"/>
        <end position="42"/>
    </location>
</feature>
<dbReference type="EMBL" id="JABELX010000001">
    <property type="protein sequence ID" value="NNH68949.1"/>
    <property type="molecule type" value="Genomic_DNA"/>
</dbReference>
<dbReference type="Proteomes" id="UP000586827">
    <property type="component" value="Unassembled WGS sequence"/>
</dbReference>
<dbReference type="Pfam" id="PF23636">
    <property type="entry name" value="DUF7144"/>
    <property type="match status" value="1"/>
</dbReference>
<keyword evidence="4" id="KW-1185">Reference proteome</keyword>
<gene>
    <name evidence="3" type="ORF">HLB23_03515</name>
</gene>
<evidence type="ECO:0000313" key="4">
    <source>
        <dbReference type="Proteomes" id="UP000586827"/>
    </source>
</evidence>
<evidence type="ECO:0000313" key="3">
    <source>
        <dbReference type="EMBL" id="NNH68949.1"/>
    </source>
</evidence>
<feature type="transmembrane region" description="Helical" evidence="1">
    <location>
        <begin position="111"/>
        <end position="130"/>
    </location>
</feature>
<reference evidence="3 4" key="1">
    <citation type="submission" date="2020-05" db="EMBL/GenBank/DDBJ databases">
        <title>MicrobeNet Type strains.</title>
        <authorList>
            <person name="Nicholson A.C."/>
        </authorList>
    </citation>
    <scope>NUCLEOTIDE SEQUENCE [LARGE SCALE GENOMIC DNA]</scope>
    <source>
        <strain evidence="3 4">JCM 3224</strain>
    </source>
</reference>
<keyword evidence="1" id="KW-0812">Transmembrane</keyword>
<protein>
    <recommendedName>
        <fullName evidence="2">DUF7144 domain-containing protein</fullName>
    </recommendedName>
</protein>
<dbReference type="AlphaFoldDB" id="A0A849C1S3"/>
<organism evidence="3 4">
    <name type="scientific">Nocardia uniformis</name>
    <dbReference type="NCBI Taxonomy" id="53432"/>
    <lineage>
        <taxon>Bacteria</taxon>
        <taxon>Bacillati</taxon>
        <taxon>Actinomycetota</taxon>
        <taxon>Actinomycetes</taxon>
        <taxon>Mycobacteriales</taxon>
        <taxon>Nocardiaceae</taxon>
        <taxon>Nocardia</taxon>
    </lineage>
</organism>
<sequence>MVAPGTRHPVRQGFAFGISFAVGILLFTAAAMSVLQGISAVAGDRLFAVGIEYSYRLDLTTWGWIHIVVGALLGLTALGLMMGATWARMTAICLAALSMVLNFLSLPYNPWWAVLIIALNAVVIWAASTWNPQGY</sequence>
<evidence type="ECO:0000259" key="2">
    <source>
        <dbReference type="Pfam" id="PF23636"/>
    </source>
</evidence>
<dbReference type="RefSeq" id="WP_067525912.1">
    <property type="nucleotide sequence ID" value="NZ_JABELX010000001.1"/>
</dbReference>